<dbReference type="Pfam" id="PF10604">
    <property type="entry name" value="Polyketide_cyc2"/>
    <property type="match status" value="1"/>
</dbReference>
<evidence type="ECO:0008006" key="3">
    <source>
        <dbReference type="Google" id="ProtNLM"/>
    </source>
</evidence>
<protein>
    <recommendedName>
        <fullName evidence="3">Polyketide cyclase / dehydrase and lipid transport</fullName>
    </recommendedName>
</protein>
<evidence type="ECO:0000313" key="2">
    <source>
        <dbReference type="Proteomes" id="UP001500466"/>
    </source>
</evidence>
<reference evidence="2" key="1">
    <citation type="journal article" date="2019" name="Int. J. Syst. Evol. Microbiol.">
        <title>The Global Catalogue of Microorganisms (GCM) 10K type strain sequencing project: providing services to taxonomists for standard genome sequencing and annotation.</title>
        <authorList>
            <consortium name="The Broad Institute Genomics Platform"/>
            <consortium name="The Broad Institute Genome Sequencing Center for Infectious Disease"/>
            <person name="Wu L."/>
            <person name="Ma J."/>
        </authorList>
    </citation>
    <scope>NUCLEOTIDE SEQUENCE [LARGE SCALE GENOMIC DNA]</scope>
    <source>
        <strain evidence="2">JCM 17986</strain>
    </source>
</reference>
<dbReference type="SUPFAM" id="SSF55961">
    <property type="entry name" value="Bet v1-like"/>
    <property type="match status" value="1"/>
</dbReference>
<gene>
    <name evidence="1" type="ORF">GCM10023205_55990</name>
</gene>
<dbReference type="InterPro" id="IPR023393">
    <property type="entry name" value="START-like_dom_sf"/>
</dbReference>
<keyword evidence="2" id="KW-1185">Reference proteome</keyword>
<evidence type="ECO:0000313" key="1">
    <source>
        <dbReference type="EMBL" id="GAA4979974.1"/>
    </source>
</evidence>
<organism evidence="1 2">
    <name type="scientific">Yinghuangia aomiensis</name>
    <dbReference type="NCBI Taxonomy" id="676205"/>
    <lineage>
        <taxon>Bacteria</taxon>
        <taxon>Bacillati</taxon>
        <taxon>Actinomycetota</taxon>
        <taxon>Actinomycetes</taxon>
        <taxon>Kitasatosporales</taxon>
        <taxon>Streptomycetaceae</taxon>
        <taxon>Yinghuangia</taxon>
    </lineage>
</organism>
<dbReference type="EMBL" id="BAABHS010000022">
    <property type="protein sequence ID" value="GAA4979974.1"/>
    <property type="molecule type" value="Genomic_DNA"/>
</dbReference>
<comment type="caution">
    <text evidence="1">The sequence shown here is derived from an EMBL/GenBank/DDBJ whole genome shotgun (WGS) entry which is preliminary data.</text>
</comment>
<dbReference type="InterPro" id="IPR019587">
    <property type="entry name" value="Polyketide_cyclase/dehydratase"/>
</dbReference>
<dbReference type="Proteomes" id="UP001500466">
    <property type="component" value="Unassembled WGS sequence"/>
</dbReference>
<dbReference type="Gene3D" id="3.30.530.20">
    <property type="match status" value="1"/>
</dbReference>
<name>A0ABP9HVR4_9ACTN</name>
<dbReference type="CDD" id="cd07821">
    <property type="entry name" value="PYR_PYL_RCAR_like"/>
    <property type="match status" value="1"/>
</dbReference>
<sequence length="172" mass="19321">MKYTLRAEPIEFVQTAPRRRAWSADLQASPKQVFAALTDDPATWRGWFPGLTGAHWLAEAPDAAEGAPAHGVGARREIRLVKPVVFHETIMAWEEPSRWAYRVDTATVPMANALIEEWTIAERGTGSRVTWTFACDPKAVISLTLRFSPWFMGNTFRRAMKNLDRKLAPIAA</sequence>
<proteinExistence type="predicted"/>
<dbReference type="RefSeq" id="WP_345678481.1">
    <property type="nucleotide sequence ID" value="NZ_BAABHS010000022.1"/>
</dbReference>
<accession>A0ABP9HVR4</accession>